<organism evidence="2 3">
    <name type="scientific">Rhizophagus irregularis</name>
    <dbReference type="NCBI Taxonomy" id="588596"/>
    <lineage>
        <taxon>Eukaryota</taxon>
        <taxon>Fungi</taxon>
        <taxon>Fungi incertae sedis</taxon>
        <taxon>Mucoromycota</taxon>
        <taxon>Glomeromycotina</taxon>
        <taxon>Glomeromycetes</taxon>
        <taxon>Glomerales</taxon>
        <taxon>Glomeraceae</taxon>
        <taxon>Rhizophagus</taxon>
    </lineage>
</organism>
<comment type="caution">
    <text evidence="2">The sequence shown here is derived from an EMBL/GenBank/DDBJ whole genome shotgun (WGS) entry which is preliminary data.</text>
</comment>
<feature type="transmembrane region" description="Helical" evidence="1">
    <location>
        <begin position="46"/>
        <end position="64"/>
    </location>
</feature>
<keyword evidence="1" id="KW-1133">Transmembrane helix</keyword>
<dbReference type="OrthoDB" id="2303368at2759"/>
<sequence>MKFIYKKIENFSNAPIRRLFVISFRKISDNTSIDTNIMNLGKAYRLQFTIFFCIFFLAIGTFAIKCTSSPDPAKQNIEDAKCAKALGKGTVCSSSGKTVNNCIYACHSDNDCVKSLGSKCDIGVSPHWLCTCNVQNGNADCYETGMGFCNANFDNHCMSDSLNSNDIST</sequence>
<gene>
    <name evidence="2" type="ORF">CHRIB12_LOCUS30</name>
</gene>
<dbReference type="VEuPathDB" id="FungiDB:RhiirFUN_015516"/>
<name>A0A915YMD8_9GLOM</name>
<keyword evidence="1" id="KW-0812">Transmembrane</keyword>
<keyword evidence="1" id="KW-0472">Membrane</keyword>
<evidence type="ECO:0000256" key="1">
    <source>
        <dbReference type="SAM" id="Phobius"/>
    </source>
</evidence>
<accession>A0A915YMD8</accession>
<dbReference type="EMBL" id="CAGKOT010000001">
    <property type="protein sequence ID" value="CAB5290453.1"/>
    <property type="molecule type" value="Genomic_DNA"/>
</dbReference>
<dbReference type="AlphaFoldDB" id="A0A915YMD8"/>
<proteinExistence type="predicted"/>
<protein>
    <submittedName>
        <fullName evidence="2">Uncharacterized protein</fullName>
    </submittedName>
</protein>
<evidence type="ECO:0000313" key="3">
    <source>
        <dbReference type="Proteomes" id="UP000684084"/>
    </source>
</evidence>
<dbReference type="Proteomes" id="UP000684084">
    <property type="component" value="Unassembled WGS sequence"/>
</dbReference>
<reference evidence="2" key="1">
    <citation type="submission" date="2020-05" db="EMBL/GenBank/DDBJ databases">
        <authorList>
            <person name="Rincon C."/>
            <person name="Sanders R I."/>
            <person name="Robbins C."/>
            <person name="Chaturvedi A."/>
        </authorList>
    </citation>
    <scope>NUCLEOTIDE SEQUENCE</scope>
    <source>
        <strain evidence="2">CHB12</strain>
    </source>
</reference>
<evidence type="ECO:0000313" key="2">
    <source>
        <dbReference type="EMBL" id="CAB5290453.1"/>
    </source>
</evidence>